<dbReference type="GO" id="GO:0006281">
    <property type="term" value="P:DNA repair"/>
    <property type="evidence" value="ECO:0007669"/>
    <property type="project" value="UniProtKB-ARBA"/>
</dbReference>
<evidence type="ECO:0000256" key="2">
    <source>
        <dbReference type="ARBA" id="ARBA00022759"/>
    </source>
</evidence>
<keyword evidence="2" id="KW-0378">Hydrolase</keyword>
<keyword evidence="1" id="KW-0479">Metal-binding</keyword>
<evidence type="ECO:0000256" key="1">
    <source>
        <dbReference type="ARBA" id="ARBA00022723"/>
    </source>
</evidence>
<feature type="transmembrane region" description="Helical" evidence="5">
    <location>
        <begin position="325"/>
        <end position="343"/>
    </location>
</feature>
<evidence type="ECO:0000256" key="4">
    <source>
        <dbReference type="SAM" id="MobiDB-lite"/>
    </source>
</evidence>
<evidence type="ECO:0000256" key="5">
    <source>
        <dbReference type="SAM" id="Phobius"/>
    </source>
</evidence>
<feature type="transmembrane region" description="Helical" evidence="5">
    <location>
        <begin position="390"/>
        <end position="411"/>
    </location>
</feature>
<feature type="transmembrane region" description="Helical" evidence="5">
    <location>
        <begin position="423"/>
        <end position="449"/>
    </location>
</feature>
<dbReference type="InterPro" id="IPR029060">
    <property type="entry name" value="PIN-like_dom_sf"/>
</dbReference>
<keyword evidence="2" id="KW-0255">Endonuclease</keyword>
<evidence type="ECO:0000259" key="6">
    <source>
        <dbReference type="Pfam" id="PF00867"/>
    </source>
</evidence>
<dbReference type="AlphaFoldDB" id="A0AAD2HIF1"/>
<keyword evidence="2" id="KW-0540">Nuclease</keyword>
<dbReference type="PANTHER" id="PTHR11081:SF9">
    <property type="entry name" value="FLAP ENDONUCLEASE 1"/>
    <property type="match status" value="1"/>
</dbReference>
<comment type="caution">
    <text evidence="7">The sequence shown here is derived from an EMBL/GenBank/DDBJ whole genome shotgun (WGS) entry which is preliminary data.</text>
</comment>
<dbReference type="PRINTS" id="PR00853">
    <property type="entry name" value="XPGRADSUPER"/>
</dbReference>
<dbReference type="Proteomes" id="UP001295794">
    <property type="component" value="Unassembled WGS sequence"/>
</dbReference>
<keyword evidence="5" id="KW-0812">Transmembrane</keyword>
<evidence type="ECO:0000313" key="7">
    <source>
        <dbReference type="EMBL" id="CAK5274682.1"/>
    </source>
</evidence>
<dbReference type="GO" id="GO:0046872">
    <property type="term" value="F:metal ion binding"/>
    <property type="evidence" value="ECO:0007669"/>
    <property type="project" value="UniProtKB-KW"/>
</dbReference>
<dbReference type="GO" id="GO:0005634">
    <property type="term" value="C:nucleus"/>
    <property type="evidence" value="ECO:0007669"/>
    <property type="project" value="TreeGrafter"/>
</dbReference>
<feature type="transmembrane region" description="Helical" evidence="5">
    <location>
        <begin position="350"/>
        <end position="370"/>
    </location>
</feature>
<dbReference type="GO" id="GO:0003677">
    <property type="term" value="F:DNA binding"/>
    <property type="evidence" value="ECO:0007669"/>
    <property type="project" value="InterPro"/>
</dbReference>
<gene>
    <name evidence="7" type="ORF">MYCIT1_LOCUS21979</name>
</gene>
<dbReference type="InterPro" id="IPR006084">
    <property type="entry name" value="XPG/Rad2"/>
</dbReference>
<feature type="domain" description="XPG-I" evidence="6">
    <location>
        <begin position="818"/>
        <end position="892"/>
    </location>
</feature>
<dbReference type="SUPFAM" id="SSF88723">
    <property type="entry name" value="PIN domain-like"/>
    <property type="match status" value="1"/>
</dbReference>
<evidence type="ECO:0000313" key="8">
    <source>
        <dbReference type="Proteomes" id="UP001295794"/>
    </source>
</evidence>
<dbReference type="GO" id="GO:0008409">
    <property type="term" value="F:5'-3' exonuclease activity"/>
    <property type="evidence" value="ECO:0007669"/>
    <property type="project" value="TreeGrafter"/>
</dbReference>
<dbReference type="GO" id="GO:0005737">
    <property type="term" value="C:cytoplasm"/>
    <property type="evidence" value="ECO:0007669"/>
    <property type="project" value="TreeGrafter"/>
</dbReference>
<dbReference type="PANTHER" id="PTHR11081">
    <property type="entry name" value="FLAP ENDONUCLEASE FAMILY MEMBER"/>
    <property type="match status" value="1"/>
</dbReference>
<evidence type="ECO:0000256" key="3">
    <source>
        <dbReference type="ARBA" id="ARBA00022842"/>
    </source>
</evidence>
<keyword evidence="5" id="KW-1133">Transmembrane helix</keyword>
<dbReference type="Gene3D" id="1.10.150.20">
    <property type="entry name" value="5' to 3' exonuclease, C-terminal subdomain"/>
    <property type="match status" value="1"/>
</dbReference>
<dbReference type="InterPro" id="IPR008918">
    <property type="entry name" value="HhH2"/>
</dbReference>
<proteinExistence type="predicted"/>
<dbReference type="SMART" id="SM00279">
    <property type="entry name" value="HhH2"/>
    <property type="match status" value="1"/>
</dbReference>
<dbReference type="InterPro" id="IPR006086">
    <property type="entry name" value="XPG-I_dom"/>
</dbReference>
<protein>
    <recommendedName>
        <fullName evidence="6">XPG-I domain-containing protein</fullName>
    </recommendedName>
</protein>
<organism evidence="7 8">
    <name type="scientific">Mycena citricolor</name>
    <dbReference type="NCBI Taxonomy" id="2018698"/>
    <lineage>
        <taxon>Eukaryota</taxon>
        <taxon>Fungi</taxon>
        <taxon>Dikarya</taxon>
        <taxon>Basidiomycota</taxon>
        <taxon>Agaricomycotina</taxon>
        <taxon>Agaricomycetes</taxon>
        <taxon>Agaricomycetidae</taxon>
        <taxon>Agaricales</taxon>
        <taxon>Marasmiineae</taxon>
        <taxon>Mycenaceae</taxon>
        <taxon>Mycena</taxon>
    </lineage>
</organism>
<feature type="region of interest" description="Disordered" evidence="4">
    <location>
        <begin position="599"/>
        <end position="687"/>
    </location>
</feature>
<dbReference type="Gene3D" id="3.40.50.1010">
    <property type="entry name" value="5'-nuclease"/>
    <property type="match status" value="2"/>
</dbReference>
<reference evidence="7" key="1">
    <citation type="submission" date="2023-11" db="EMBL/GenBank/DDBJ databases">
        <authorList>
            <person name="De Vega J J."/>
            <person name="De Vega J J."/>
        </authorList>
    </citation>
    <scope>NUCLEOTIDE SEQUENCE</scope>
</reference>
<dbReference type="InterPro" id="IPR036279">
    <property type="entry name" value="5-3_exonuclease_C_sf"/>
</dbReference>
<feature type="compositionally biased region" description="Pro residues" evidence="4">
    <location>
        <begin position="649"/>
        <end position="659"/>
    </location>
</feature>
<accession>A0AAD2HIF1</accession>
<feature type="compositionally biased region" description="Polar residues" evidence="4">
    <location>
        <begin position="633"/>
        <end position="644"/>
    </location>
</feature>
<sequence>MAAILASKTGMEFGSLRPITSNETGRYERGGFADPANVTIPSGTFFSSRKPEPEYLPAQWCNAIHPEGQLYFFRQGTLRVVTEAHLYDQDNMARVLGWVERIERLAAQRAFPISDANELFIKLEGDDCEYYLVDHATRALAWLEDVQTEDLGLPPVVSTSQLGILLEELYWSHVEHFPMHLGGLPEQVIDSLTCVLTHAICDQMTSRVSTFPYSKQDCEAFLRLLQSCKSHSLDGSIVCMIARIWSLVCRNRYLTQYGQEHSRLSRDQAVLFDPETPNQWLSIITARCSFGVSDRYLAKLDAVFVDHVVYTEQWSETVADFLKGWRASALAAFFALMLHLFFIPGSLSPLIVVSAVLFGASLLTSALLIHRFDQLEGISATEAMNYLESILSPTFHFQLVALMLALPQTLLGWGTLFFLARLLLVLLEVTGVWGAGSVLCGSCLGYLLFQKTTSQRFNQQLSQLRARPDVIKKLPDRLRGLAGKKLVFDGTLITHRLYFSPNPHERRHIIGWFRLVKELREAGVDAVCVFDGEGRSTAKAKEAARRRKVQNLTVARGSIELDRVQRLKRLGDTMAQLKRVDHPERRRVGDLLENLAGALPNVVPSGRGEVSGPPLHGTLAPPAEKRGTLPAPTVQSNQDSLPVQTSMPSPTPTPTPATPPTTSKSALDQSFPLPPVPSPPHSLSTVSDIKPAPVETALDSVAEMYIEFLASVQKLASLTPTISSAAVSATDEDVRVEYSMSKTQVALAQQEANLWRGLSAADFDAVGAEDSPLSHLSAKAETMSKSYQRRTDVPTTQTYNECKSLLRAMGVACVSTTGSYEAEALAASMVIHKMADFVVSEDTDVVIYEAPLLRNITNRKSPLLLLNGTEVRTALSLSRASFIDFALLLGTDFSQRIKNVGPARALKLIHAHETIERLVAVEGAKYPPRTPPEEYLQDVRRARKVFGTLPPVPAAHLIHQEQDDGGLAVLLQRFGLGRLLMADDIDGEGEYWDYEQALTGNYFGDNPTAE</sequence>
<keyword evidence="3" id="KW-0460">Magnesium</keyword>
<dbReference type="SUPFAM" id="SSF47807">
    <property type="entry name" value="5' to 3' exonuclease, C-terminal subdomain"/>
    <property type="match status" value="1"/>
</dbReference>
<dbReference type="Pfam" id="PF00867">
    <property type="entry name" value="XPG_I"/>
    <property type="match status" value="1"/>
</dbReference>
<dbReference type="EMBL" id="CAVNYO010000403">
    <property type="protein sequence ID" value="CAK5274682.1"/>
    <property type="molecule type" value="Genomic_DNA"/>
</dbReference>
<keyword evidence="5" id="KW-0472">Membrane</keyword>
<keyword evidence="8" id="KW-1185">Reference proteome</keyword>
<name>A0AAD2HIF1_9AGAR</name>
<dbReference type="GO" id="GO:0017108">
    <property type="term" value="F:5'-flap endonuclease activity"/>
    <property type="evidence" value="ECO:0007669"/>
    <property type="project" value="TreeGrafter"/>
</dbReference>